<feature type="compositionally biased region" description="Basic and acidic residues" evidence="1">
    <location>
        <begin position="166"/>
        <end position="175"/>
    </location>
</feature>
<sequence>MSAADRRAEFEGILKRFAPGKVRYTLPALYAVNRDEQTGEEVLRMLALPTLGVGLPGLERWVQYEVRYRKVDMGLFEHETVGRGSRGGGWGRMPQRRGGGSDGGSGSGSGSGGRTQSSGAFVGGAVLRRQVLADGTAEERAWKRISGIRRRKRMMTAVVVVRNKKKQEEERDRRAGFGLRSA</sequence>
<evidence type="ECO:0000313" key="2">
    <source>
        <dbReference type="EMBL" id="KXH63501.1"/>
    </source>
</evidence>
<dbReference type="OrthoDB" id="434144at2759"/>
<dbReference type="Proteomes" id="UP000070121">
    <property type="component" value="Unassembled WGS sequence"/>
</dbReference>
<feature type="region of interest" description="Disordered" evidence="1">
    <location>
        <begin position="162"/>
        <end position="182"/>
    </location>
</feature>
<feature type="compositionally biased region" description="Gly residues" evidence="1">
    <location>
        <begin position="84"/>
        <end position="113"/>
    </location>
</feature>
<proteinExistence type="predicted"/>
<keyword evidence="3" id="KW-1185">Reference proteome</keyword>
<dbReference type="STRING" id="1209931.A0A135USY1"/>
<dbReference type="AlphaFoldDB" id="A0A135USY1"/>
<organism evidence="2 3">
    <name type="scientific">Colletotrichum salicis</name>
    <dbReference type="NCBI Taxonomy" id="1209931"/>
    <lineage>
        <taxon>Eukaryota</taxon>
        <taxon>Fungi</taxon>
        <taxon>Dikarya</taxon>
        <taxon>Ascomycota</taxon>
        <taxon>Pezizomycotina</taxon>
        <taxon>Sordariomycetes</taxon>
        <taxon>Hypocreomycetidae</taxon>
        <taxon>Glomerellales</taxon>
        <taxon>Glomerellaceae</taxon>
        <taxon>Colletotrichum</taxon>
        <taxon>Colletotrichum acutatum species complex</taxon>
    </lineage>
</organism>
<name>A0A135USY1_9PEZI</name>
<comment type="caution">
    <text evidence="2">The sequence shown here is derived from an EMBL/GenBank/DDBJ whole genome shotgun (WGS) entry which is preliminary data.</text>
</comment>
<evidence type="ECO:0000313" key="3">
    <source>
        <dbReference type="Proteomes" id="UP000070121"/>
    </source>
</evidence>
<protein>
    <submittedName>
        <fullName evidence="2">PP-loop family protein</fullName>
    </submittedName>
</protein>
<accession>A0A135USY1</accession>
<gene>
    <name evidence="2" type="ORF">CSAL01_13604</name>
</gene>
<feature type="region of interest" description="Disordered" evidence="1">
    <location>
        <begin position="83"/>
        <end position="119"/>
    </location>
</feature>
<reference evidence="2 3" key="1">
    <citation type="submission" date="2014-02" db="EMBL/GenBank/DDBJ databases">
        <title>The genome sequence of Colletotrichum salicis CBS 607.94.</title>
        <authorList>
            <person name="Baroncelli R."/>
            <person name="Thon M.R."/>
        </authorList>
    </citation>
    <scope>NUCLEOTIDE SEQUENCE [LARGE SCALE GENOMIC DNA]</scope>
    <source>
        <strain evidence="2 3">CBS 607.94</strain>
    </source>
</reference>
<evidence type="ECO:0000256" key="1">
    <source>
        <dbReference type="SAM" id="MobiDB-lite"/>
    </source>
</evidence>
<dbReference type="EMBL" id="JFFI01001078">
    <property type="protein sequence ID" value="KXH63501.1"/>
    <property type="molecule type" value="Genomic_DNA"/>
</dbReference>